<dbReference type="Proteomes" id="UP000199503">
    <property type="component" value="Unassembled WGS sequence"/>
</dbReference>
<protein>
    <submittedName>
        <fullName evidence="1">Uncharacterized protein</fullName>
    </submittedName>
</protein>
<evidence type="ECO:0000313" key="1">
    <source>
        <dbReference type="EMBL" id="SES04533.1"/>
    </source>
</evidence>
<evidence type="ECO:0000313" key="2">
    <source>
        <dbReference type="Proteomes" id="UP000199503"/>
    </source>
</evidence>
<sequence length="174" mass="19208">MSDDVRRVAKLIEQRNSIDTELAAIIRRPALPGHLGDWIAARIFGITLEPQANKAVGGRLDDGRTVGIRWYPKRENILDLKEGGPETYLVLTGPKSAPASSVGTSRPLVIETVYLFDAAALMDDLRARGRNIGIASSVREELWRAAEVYPRPSPAFPLTDDERQLLALFSPHQP</sequence>
<dbReference type="RefSeq" id="WP_089922060.1">
    <property type="nucleotide sequence ID" value="NZ_FOFV01000015.1"/>
</dbReference>
<dbReference type="OrthoDB" id="2989189at2"/>
<reference evidence="2" key="1">
    <citation type="submission" date="2016-10" db="EMBL/GenBank/DDBJ databases">
        <authorList>
            <person name="Varghese N."/>
            <person name="Submissions S."/>
        </authorList>
    </citation>
    <scope>NUCLEOTIDE SEQUENCE [LARGE SCALE GENOMIC DNA]</scope>
    <source>
        <strain evidence="2">DSM 44437</strain>
    </source>
</reference>
<proteinExistence type="predicted"/>
<accession>A0A1H9U630</accession>
<organism evidence="1 2">
    <name type="scientific">Lentzea albida</name>
    <dbReference type="NCBI Taxonomy" id="65499"/>
    <lineage>
        <taxon>Bacteria</taxon>
        <taxon>Bacillati</taxon>
        <taxon>Actinomycetota</taxon>
        <taxon>Actinomycetes</taxon>
        <taxon>Pseudonocardiales</taxon>
        <taxon>Pseudonocardiaceae</taxon>
        <taxon>Lentzea</taxon>
    </lineage>
</organism>
<dbReference type="EMBL" id="FOFV01000015">
    <property type="protein sequence ID" value="SES04533.1"/>
    <property type="molecule type" value="Genomic_DNA"/>
</dbReference>
<dbReference type="AlphaFoldDB" id="A0A1H9U630"/>
<dbReference type="STRING" id="65499.SAMN04488000_11518"/>
<gene>
    <name evidence="1" type="ORF">SAMN04488000_11518</name>
</gene>
<keyword evidence="2" id="KW-1185">Reference proteome</keyword>
<name>A0A1H9U630_9PSEU</name>